<evidence type="ECO:0000256" key="1">
    <source>
        <dbReference type="ARBA" id="ARBA00009571"/>
    </source>
</evidence>
<dbReference type="PANTHER" id="PTHR12490">
    <property type="entry name" value="GSK3B-INTERACTING PROTEIN"/>
    <property type="match status" value="1"/>
</dbReference>
<dbReference type="GO" id="GO:0051018">
    <property type="term" value="F:protein kinase A binding"/>
    <property type="evidence" value="ECO:0007669"/>
    <property type="project" value="TreeGrafter"/>
</dbReference>
<dbReference type="GO" id="GO:0005737">
    <property type="term" value="C:cytoplasm"/>
    <property type="evidence" value="ECO:0007669"/>
    <property type="project" value="TreeGrafter"/>
</dbReference>
<evidence type="ECO:0000259" key="3">
    <source>
        <dbReference type="Pfam" id="PF05303"/>
    </source>
</evidence>
<dbReference type="InterPro" id="IPR023231">
    <property type="entry name" value="GSKIP_dom_sf"/>
</dbReference>
<dbReference type="InterPro" id="IPR037395">
    <property type="entry name" value="GSKIP"/>
</dbReference>
<evidence type="ECO:0000313" key="4">
    <source>
        <dbReference type="EMBL" id="KAF9412147.1"/>
    </source>
</evidence>
<feature type="domain" description="GSKIP" evidence="3">
    <location>
        <begin position="95"/>
        <end position="193"/>
    </location>
</feature>
<sequence length="201" mass="22977">MSKAVNRLLVYWWLYLAIHSIVGFLVSVRLHAGDGELKVDLVDGDLIVSRVVLQHARQERLREVKAGDPEHHWRTPVYPTPKMADKVLDEKTWPQEAEAAINDIRKHVMVAFVSSELHNTNQRIYINLTTLESSEFCIEMSANGFRVVGRKYDDTSLSSIENMNYETPYALLNNISQKYRESFGGELMNKLLDLAARNSEG</sequence>
<keyword evidence="5" id="KW-1185">Reference proteome</keyword>
<keyword evidence="2" id="KW-1133">Transmembrane helix</keyword>
<organism evidence="4 5">
    <name type="scientific">Spodoptera exigua</name>
    <name type="common">Beet armyworm</name>
    <name type="synonym">Noctua fulgens</name>
    <dbReference type="NCBI Taxonomy" id="7107"/>
    <lineage>
        <taxon>Eukaryota</taxon>
        <taxon>Metazoa</taxon>
        <taxon>Ecdysozoa</taxon>
        <taxon>Arthropoda</taxon>
        <taxon>Hexapoda</taxon>
        <taxon>Insecta</taxon>
        <taxon>Pterygota</taxon>
        <taxon>Neoptera</taxon>
        <taxon>Endopterygota</taxon>
        <taxon>Lepidoptera</taxon>
        <taxon>Glossata</taxon>
        <taxon>Ditrysia</taxon>
        <taxon>Noctuoidea</taxon>
        <taxon>Noctuidae</taxon>
        <taxon>Amphipyrinae</taxon>
        <taxon>Spodoptera</taxon>
    </lineage>
</organism>
<evidence type="ECO:0000256" key="2">
    <source>
        <dbReference type="SAM" id="Phobius"/>
    </source>
</evidence>
<dbReference type="GO" id="GO:0060828">
    <property type="term" value="P:regulation of canonical Wnt signaling pathway"/>
    <property type="evidence" value="ECO:0007669"/>
    <property type="project" value="InterPro"/>
</dbReference>
<dbReference type="Gene3D" id="3.30.2280.10">
    <property type="entry name" value="Hypothetical protein (hspc210)"/>
    <property type="match status" value="1"/>
</dbReference>
<protein>
    <recommendedName>
        <fullName evidence="3">GSKIP domain-containing protein</fullName>
    </recommendedName>
</protein>
<gene>
    <name evidence="4" type="ORF">HW555_009277</name>
</gene>
<dbReference type="InterPro" id="IPR007967">
    <property type="entry name" value="GSKIP_dom"/>
</dbReference>
<comment type="caution">
    <text evidence="4">The sequence shown here is derived from an EMBL/GenBank/DDBJ whole genome shotgun (WGS) entry which is preliminary data.</text>
</comment>
<keyword evidence="2" id="KW-0812">Transmembrane</keyword>
<evidence type="ECO:0000313" key="5">
    <source>
        <dbReference type="Proteomes" id="UP000648187"/>
    </source>
</evidence>
<dbReference type="Pfam" id="PF05303">
    <property type="entry name" value="GSKIP_dom"/>
    <property type="match status" value="1"/>
</dbReference>
<dbReference type="Proteomes" id="UP000648187">
    <property type="component" value="Unassembled WGS sequence"/>
</dbReference>
<proteinExistence type="inferred from homology"/>
<accession>A0A835L0X8</accession>
<comment type="similarity">
    <text evidence="1">Belongs to the GSKIP family.</text>
</comment>
<reference evidence="4" key="1">
    <citation type="submission" date="2020-08" db="EMBL/GenBank/DDBJ databases">
        <title>Spodoptera exigua strain:BAW_Kor-Di-RS1 Genome sequencing and assembly.</title>
        <authorList>
            <person name="Kim J."/>
            <person name="Nam H.Y."/>
            <person name="Kwon M."/>
            <person name="Choi J.H."/>
            <person name="Cho S.R."/>
            <person name="Kim G.-H."/>
        </authorList>
    </citation>
    <scope>NUCLEOTIDE SEQUENCE</scope>
    <source>
        <strain evidence="4">BAW_Kor-Di-RS1</strain>
        <tissue evidence="4">Whole-body</tissue>
    </source>
</reference>
<name>A0A835L0X8_SPOEX</name>
<dbReference type="PANTHER" id="PTHR12490:SF4">
    <property type="entry name" value="GSK3B-INTERACTING PROTEIN"/>
    <property type="match status" value="1"/>
</dbReference>
<dbReference type="AlphaFoldDB" id="A0A835L0X8"/>
<keyword evidence="2" id="KW-0472">Membrane</keyword>
<feature type="transmembrane region" description="Helical" evidence="2">
    <location>
        <begin position="12"/>
        <end position="30"/>
    </location>
</feature>
<dbReference type="EMBL" id="JACKWZ010000199">
    <property type="protein sequence ID" value="KAF9412147.1"/>
    <property type="molecule type" value="Genomic_DNA"/>
</dbReference>
<dbReference type="GO" id="GO:0019207">
    <property type="term" value="F:kinase regulator activity"/>
    <property type="evidence" value="ECO:0007669"/>
    <property type="project" value="TreeGrafter"/>
</dbReference>
<dbReference type="SUPFAM" id="SSF103107">
    <property type="entry name" value="Hypothetical protein c14orf129, hspc210"/>
    <property type="match status" value="1"/>
</dbReference>